<proteinExistence type="predicted"/>
<sequence length="334" mass="36757">MKKQPSVNNVFSYLTYFLIFGVFMILVSGCEDEDVPADSNNTFANVQQSEGAVKSYIGVNANLQAARNMGSGIIPFADGNGFNGRAIRKGVTNLENARAFTDSVWFESCAKVDISISAGSFKIVIDYGEEGCEEDGDFIKGKLTETYTFANDSLTQETVYENFSFNDVTLDGSRSASFAISSLEAESFVVTWKEDLKVAWEDMSYTLLADMTSSFDGEEIVISGFTNLSSSNGESYKATINEDLALTLACLEEEIYAPVRGVETVEINNDSIQNYTVVIDYGDGACDYLVEITHDGESAVIDISEEYDEIEFGFGFIFGLHDDDDDYDDDKDND</sequence>
<reference evidence="2" key="1">
    <citation type="submission" date="2023-06" db="EMBL/GenBank/DDBJ databases">
        <title>Genomic of Agaribacillus aureum.</title>
        <authorList>
            <person name="Wang G."/>
        </authorList>
    </citation>
    <scope>NUCLEOTIDE SEQUENCE</scope>
    <source>
        <strain evidence="2">BMA12</strain>
    </source>
</reference>
<keyword evidence="1" id="KW-0812">Transmembrane</keyword>
<evidence type="ECO:0000256" key="1">
    <source>
        <dbReference type="SAM" id="Phobius"/>
    </source>
</evidence>
<organism evidence="2 3">
    <name type="scientific">Agaribacillus aureus</name>
    <dbReference type="NCBI Taxonomy" id="3051825"/>
    <lineage>
        <taxon>Bacteria</taxon>
        <taxon>Pseudomonadati</taxon>
        <taxon>Bacteroidota</taxon>
        <taxon>Cytophagia</taxon>
        <taxon>Cytophagales</taxon>
        <taxon>Splendidivirgaceae</taxon>
        <taxon>Agaribacillus</taxon>
    </lineage>
</organism>
<evidence type="ECO:0000313" key="2">
    <source>
        <dbReference type="EMBL" id="MDN5216647.1"/>
    </source>
</evidence>
<dbReference type="PROSITE" id="PS51257">
    <property type="entry name" value="PROKAR_LIPOPROTEIN"/>
    <property type="match status" value="1"/>
</dbReference>
<feature type="transmembrane region" description="Helical" evidence="1">
    <location>
        <begin position="7"/>
        <end position="27"/>
    </location>
</feature>
<comment type="caution">
    <text evidence="2">The sequence shown here is derived from an EMBL/GenBank/DDBJ whole genome shotgun (WGS) entry which is preliminary data.</text>
</comment>
<keyword evidence="1" id="KW-0472">Membrane</keyword>
<gene>
    <name evidence="2" type="ORF">QQ020_31550</name>
</gene>
<dbReference type="RefSeq" id="WP_346761985.1">
    <property type="nucleotide sequence ID" value="NZ_JAUJEB010000010.1"/>
</dbReference>
<dbReference type="Proteomes" id="UP001172083">
    <property type="component" value="Unassembled WGS sequence"/>
</dbReference>
<keyword evidence="3" id="KW-1185">Reference proteome</keyword>
<keyword evidence="1" id="KW-1133">Transmembrane helix</keyword>
<accession>A0ABT8LI87</accession>
<name>A0ABT8LI87_9BACT</name>
<evidence type="ECO:0000313" key="3">
    <source>
        <dbReference type="Proteomes" id="UP001172083"/>
    </source>
</evidence>
<protein>
    <recommendedName>
        <fullName evidence="4">Lipoprotein</fullName>
    </recommendedName>
</protein>
<evidence type="ECO:0008006" key="4">
    <source>
        <dbReference type="Google" id="ProtNLM"/>
    </source>
</evidence>
<dbReference type="EMBL" id="JAUJEB010000010">
    <property type="protein sequence ID" value="MDN5216647.1"/>
    <property type="molecule type" value="Genomic_DNA"/>
</dbReference>